<evidence type="ECO:0000256" key="1">
    <source>
        <dbReference type="ARBA" id="ARBA00004273"/>
    </source>
</evidence>
<dbReference type="Pfam" id="PF13499">
    <property type="entry name" value="EF-hand_7"/>
    <property type="match status" value="1"/>
</dbReference>
<comment type="caution">
    <text evidence="15">The sequence shown here is derived from an EMBL/GenBank/DDBJ whole genome shotgun (WGS) entry which is preliminary data.</text>
</comment>
<dbReference type="CDD" id="cd15900">
    <property type="entry name" value="EFh_MICU"/>
    <property type="match status" value="1"/>
</dbReference>
<keyword evidence="6" id="KW-0677">Repeat</keyword>
<keyword evidence="7" id="KW-0999">Mitochondrion inner membrane</keyword>
<evidence type="ECO:0000256" key="6">
    <source>
        <dbReference type="ARBA" id="ARBA00022737"/>
    </source>
</evidence>
<evidence type="ECO:0000259" key="14">
    <source>
        <dbReference type="PROSITE" id="PS50222"/>
    </source>
</evidence>
<keyword evidence="9" id="KW-0809">Transit peptide</keyword>
<dbReference type="GO" id="GO:0036444">
    <property type="term" value="P:calcium import into the mitochondrion"/>
    <property type="evidence" value="ECO:0007669"/>
    <property type="project" value="TreeGrafter"/>
</dbReference>
<evidence type="ECO:0000256" key="5">
    <source>
        <dbReference type="ARBA" id="ARBA00022723"/>
    </source>
</evidence>
<dbReference type="InterPro" id="IPR039800">
    <property type="entry name" value="MICU1/2/3"/>
</dbReference>
<dbReference type="Gene3D" id="1.10.238.10">
    <property type="entry name" value="EF-hand"/>
    <property type="match status" value="3"/>
</dbReference>
<dbReference type="InterPro" id="IPR018247">
    <property type="entry name" value="EF_Hand_1_Ca_BS"/>
</dbReference>
<evidence type="ECO:0000256" key="11">
    <source>
        <dbReference type="ARBA" id="ARBA00023128"/>
    </source>
</evidence>
<evidence type="ECO:0000256" key="12">
    <source>
        <dbReference type="ARBA" id="ARBA00023136"/>
    </source>
</evidence>
<dbReference type="GO" id="GO:0005758">
    <property type="term" value="C:mitochondrial intermembrane space"/>
    <property type="evidence" value="ECO:0007669"/>
    <property type="project" value="UniProtKB-SubCell"/>
</dbReference>
<dbReference type="GO" id="GO:1990246">
    <property type="term" value="C:uniplex complex"/>
    <property type="evidence" value="ECO:0007669"/>
    <property type="project" value="TreeGrafter"/>
</dbReference>
<feature type="domain" description="EF-hand" evidence="14">
    <location>
        <begin position="219"/>
        <end position="254"/>
    </location>
</feature>
<dbReference type="InterPro" id="IPR011992">
    <property type="entry name" value="EF-hand-dom_pair"/>
</dbReference>
<keyword evidence="16" id="KW-1185">Reference proteome</keyword>
<dbReference type="PROSITE" id="PS00018">
    <property type="entry name" value="EF_HAND_1"/>
    <property type="match status" value="2"/>
</dbReference>
<keyword evidence="3" id="KW-0813">Transport</keyword>
<keyword evidence="8" id="KW-0106">Calcium</keyword>
<name>A0AAW1JRM2_SAPOF</name>
<keyword evidence="10" id="KW-0406">Ion transport</keyword>
<evidence type="ECO:0000256" key="8">
    <source>
        <dbReference type="ARBA" id="ARBA00022837"/>
    </source>
</evidence>
<dbReference type="PROSITE" id="PS50222">
    <property type="entry name" value="EF_HAND_2"/>
    <property type="match status" value="2"/>
</dbReference>
<organism evidence="15 16">
    <name type="scientific">Saponaria officinalis</name>
    <name type="common">Common soapwort</name>
    <name type="synonym">Lychnis saponaria</name>
    <dbReference type="NCBI Taxonomy" id="3572"/>
    <lineage>
        <taxon>Eukaryota</taxon>
        <taxon>Viridiplantae</taxon>
        <taxon>Streptophyta</taxon>
        <taxon>Embryophyta</taxon>
        <taxon>Tracheophyta</taxon>
        <taxon>Spermatophyta</taxon>
        <taxon>Magnoliopsida</taxon>
        <taxon>eudicotyledons</taxon>
        <taxon>Gunneridae</taxon>
        <taxon>Pentapetalae</taxon>
        <taxon>Caryophyllales</taxon>
        <taxon>Caryophyllaceae</taxon>
        <taxon>Caryophylleae</taxon>
        <taxon>Saponaria</taxon>
    </lineage>
</organism>
<keyword evidence="11" id="KW-0496">Mitochondrion</keyword>
<keyword evidence="5" id="KW-0479">Metal-binding</keyword>
<evidence type="ECO:0000256" key="9">
    <source>
        <dbReference type="ARBA" id="ARBA00022946"/>
    </source>
</evidence>
<evidence type="ECO:0000256" key="2">
    <source>
        <dbReference type="ARBA" id="ARBA00004569"/>
    </source>
</evidence>
<dbReference type="AlphaFoldDB" id="A0AAW1JRM2"/>
<dbReference type="GO" id="GO:0051560">
    <property type="term" value="P:mitochondrial calcium ion homeostasis"/>
    <property type="evidence" value="ECO:0007669"/>
    <property type="project" value="TreeGrafter"/>
</dbReference>
<dbReference type="SMART" id="SM00054">
    <property type="entry name" value="EFh"/>
    <property type="match status" value="3"/>
</dbReference>
<dbReference type="GO" id="GO:0005509">
    <property type="term" value="F:calcium ion binding"/>
    <property type="evidence" value="ECO:0007669"/>
    <property type="project" value="InterPro"/>
</dbReference>
<keyword evidence="12" id="KW-0472">Membrane</keyword>
<gene>
    <name evidence="15" type="ORF">RND81_07G113700</name>
</gene>
<evidence type="ECO:0000313" key="16">
    <source>
        <dbReference type="Proteomes" id="UP001443914"/>
    </source>
</evidence>
<dbReference type="Proteomes" id="UP001443914">
    <property type="component" value="Unassembled WGS sequence"/>
</dbReference>
<evidence type="ECO:0000256" key="13">
    <source>
        <dbReference type="ARBA" id="ARBA00038333"/>
    </source>
</evidence>
<dbReference type="PANTHER" id="PTHR12294">
    <property type="entry name" value="EF HAND DOMAIN FAMILY A1,A2-RELATED"/>
    <property type="match status" value="1"/>
</dbReference>
<proteinExistence type="inferred from homology"/>
<evidence type="ECO:0000256" key="3">
    <source>
        <dbReference type="ARBA" id="ARBA00022448"/>
    </source>
</evidence>
<evidence type="ECO:0000256" key="10">
    <source>
        <dbReference type="ARBA" id="ARBA00023065"/>
    </source>
</evidence>
<sequence>MHSRWPFLRKSPPLIRHIILRRFSVRSSSFKNNSGSGNNSADVESSPALLLRWVSSGIFVIGSGFGLCYLTASPSNGGPPFVTAFADQGASENSSDFAEISSEKKTKYLFKDEYRRRVFFNYEKRIRLRSPPEKVFEYFASVRGPNGESFMTPGDLMRAVVPVFPPSESNYVRGGFLKGEKCPGELQCAPSQFFMLFDTNNDGLISFPEFIFLLTVLSIPESSFSVAFKMFDLDHNGEIDREEFQKVMSLMRTYNRQGRQHSDGRRFGLKVSGGGSVENGGLIEYFFGKDGKQALQHHKFVQFLRDLHDEILRLEFAHYDHKGRGTISAKDFALSMVASADMSHTPKFLDQVENLSNDPDLRNIRITYEEFKGFAELRKSLRPLSLAIFSHGKANGLLTRSDFKRAASHVCGINLTENVVDIIFHIFDLNRDGSLSSDEFLRVLQRREKDVMLPREAGLKGLLACWRDCATNCSSKML</sequence>
<dbReference type="SUPFAM" id="SSF47473">
    <property type="entry name" value="EF-hand"/>
    <property type="match status" value="1"/>
</dbReference>
<dbReference type="PANTHER" id="PTHR12294:SF1">
    <property type="entry name" value="CALCIUM UPTAKE PROTEIN 1, MITOCHONDRIAL"/>
    <property type="match status" value="1"/>
</dbReference>
<dbReference type="Pfam" id="PF13833">
    <property type="entry name" value="EF-hand_8"/>
    <property type="match status" value="1"/>
</dbReference>
<evidence type="ECO:0000313" key="15">
    <source>
        <dbReference type="EMBL" id="KAK9706255.1"/>
    </source>
</evidence>
<evidence type="ECO:0000256" key="4">
    <source>
        <dbReference type="ARBA" id="ARBA00022568"/>
    </source>
</evidence>
<accession>A0AAW1JRM2</accession>
<keyword evidence="4" id="KW-0109">Calcium transport</keyword>
<dbReference type="EMBL" id="JBDFQZ010000007">
    <property type="protein sequence ID" value="KAK9706255.1"/>
    <property type="molecule type" value="Genomic_DNA"/>
</dbReference>
<feature type="domain" description="EF-hand" evidence="14">
    <location>
        <begin position="415"/>
        <end position="450"/>
    </location>
</feature>
<protein>
    <recommendedName>
        <fullName evidence="14">EF-hand domain-containing protein</fullName>
    </recommendedName>
</protein>
<dbReference type="CDD" id="cd00051">
    <property type="entry name" value="EFh"/>
    <property type="match status" value="1"/>
</dbReference>
<comment type="subcellular location">
    <subcellularLocation>
        <location evidence="1">Mitochondrion inner membrane</location>
    </subcellularLocation>
    <subcellularLocation>
        <location evidence="2">Mitochondrion intermembrane space</location>
    </subcellularLocation>
</comment>
<dbReference type="InterPro" id="IPR002048">
    <property type="entry name" value="EF_hand_dom"/>
</dbReference>
<reference evidence="15" key="1">
    <citation type="submission" date="2024-03" db="EMBL/GenBank/DDBJ databases">
        <title>WGS assembly of Saponaria officinalis var. Norfolk2.</title>
        <authorList>
            <person name="Jenkins J."/>
            <person name="Shu S."/>
            <person name="Grimwood J."/>
            <person name="Barry K."/>
            <person name="Goodstein D."/>
            <person name="Schmutz J."/>
            <person name="Leebens-Mack J."/>
            <person name="Osbourn A."/>
        </authorList>
    </citation>
    <scope>NUCLEOTIDE SEQUENCE [LARGE SCALE GENOMIC DNA]</scope>
    <source>
        <strain evidence="15">JIC</strain>
    </source>
</reference>
<evidence type="ECO:0000256" key="7">
    <source>
        <dbReference type="ARBA" id="ARBA00022792"/>
    </source>
</evidence>
<comment type="similarity">
    <text evidence="13">Belongs to the MICU1 family. MICU1 subfamily.</text>
</comment>